<evidence type="ECO:0000256" key="1">
    <source>
        <dbReference type="ARBA" id="ARBA00004173"/>
    </source>
</evidence>
<evidence type="ECO:0000256" key="7">
    <source>
        <dbReference type="SAM" id="MobiDB-lite"/>
    </source>
</evidence>
<protein>
    <recommendedName>
        <fullName evidence="10">DUF676 domain-containing protein</fullName>
    </recommendedName>
</protein>
<evidence type="ECO:0000313" key="8">
    <source>
        <dbReference type="EMBL" id="KAF2398705.1"/>
    </source>
</evidence>
<evidence type="ECO:0000256" key="4">
    <source>
        <dbReference type="ARBA" id="ARBA00022824"/>
    </source>
</evidence>
<feature type="compositionally biased region" description="Low complexity" evidence="7">
    <location>
        <begin position="454"/>
        <end position="468"/>
    </location>
</feature>
<evidence type="ECO:0000313" key="9">
    <source>
        <dbReference type="Proteomes" id="UP000799640"/>
    </source>
</evidence>
<feature type="region of interest" description="Disordered" evidence="7">
    <location>
        <begin position="369"/>
        <end position="429"/>
    </location>
</feature>
<dbReference type="GO" id="GO:0005739">
    <property type="term" value="C:mitochondrion"/>
    <property type="evidence" value="ECO:0007669"/>
    <property type="project" value="UniProtKB-SubCell"/>
</dbReference>
<dbReference type="AlphaFoldDB" id="A0A6G1HSJ0"/>
<sequence length="598" mass="65313">MPPSEDRPESGPLVPGDVASNESPREPGFPSKYKRQAQRLFSFKSKRSSSHLSDSTTLHPTSTSQSSDAREGVTAVHLASTSQSSDAREEVTEEPFGLFILYEPDVIPGSEAQVDVDIVALHGLNGHCRNTFTDPSTGKLWLKDFLPRKLPNARIMTFGYDSRLAFSGSTADLDDFALSLLNRLSDHRRTKASIDRPLIFVGHSLGGIVVKKALITAHENDSQYGHILQSCKGIVFFGTPHRGADLASRAEKIGRVPNALAFGSALRTDLLRVLKAKSDPLQAISRQFVQRAKNMQIVSFYERRGIGTRSNLIVDRDSATIGIPNERMAPIMADHRAMCRFPNATSQSYLPIEQAIVDMVAVDTFAQPPTTECSASSQNPSASSTAEDTAHRQSPRSPITGSDPPPRPPHKPLSRKAEDTASIAKRQKVVSVRASDISSQVLELDDTVPSEYEPGTLSALPPPTSSSISTATSQQVTLTIKCLQLSECGQPASCGDVVLNLPADTSIRDLIKILEAKGYQAVKGRTASSCDFSVSSDLDDSVFMDTFAQRVCVTSRKLCGSSQKLRDYESDAFFFFFFFSHYSGEPNLTAPLDRKRWR</sequence>
<accession>A0A6G1HSJ0</accession>
<evidence type="ECO:0008006" key="10">
    <source>
        <dbReference type="Google" id="ProtNLM"/>
    </source>
</evidence>
<name>A0A6G1HSJ0_9PEZI</name>
<proteinExistence type="predicted"/>
<keyword evidence="6" id="KW-0472">Membrane</keyword>
<evidence type="ECO:0000256" key="3">
    <source>
        <dbReference type="ARBA" id="ARBA00004370"/>
    </source>
</evidence>
<keyword evidence="4" id="KW-0256">Endoplasmic reticulum</keyword>
<dbReference type="Pfam" id="PF05705">
    <property type="entry name" value="DUF829"/>
    <property type="match status" value="1"/>
</dbReference>
<feature type="region of interest" description="Disordered" evidence="7">
    <location>
        <begin position="445"/>
        <end position="468"/>
    </location>
</feature>
<dbReference type="EMBL" id="ML996699">
    <property type="protein sequence ID" value="KAF2398705.1"/>
    <property type="molecule type" value="Genomic_DNA"/>
</dbReference>
<evidence type="ECO:0000256" key="6">
    <source>
        <dbReference type="ARBA" id="ARBA00023136"/>
    </source>
</evidence>
<keyword evidence="9" id="KW-1185">Reference proteome</keyword>
<dbReference type="PANTHER" id="PTHR48182">
    <property type="entry name" value="PROTEIN SERAC1"/>
    <property type="match status" value="1"/>
</dbReference>
<dbReference type="PANTHER" id="PTHR48182:SF2">
    <property type="entry name" value="PROTEIN SERAC1"/>
    <property type="match status" value="1"/>
</dbReference>
<dbReference type="InterPro" id="IPR052374">
    <property type="entry name" value="SERAC1"/>
</dbReference>
<dbReference type="GO" id="GO:0016020">
    <property type="term" value="C:membrane"/>
    <property type="evidence" value="ECO:0007669"/>
    <property type="project" value="UniProtKB-SubCell"/>
</dbReference>
<dbReference type="InterPro" id="IPR029058">
    <property type="entry name" value="AB_hydrolase_fold"/>
</dbReference>
<comment type="subcellular location">
    <subcellularLocation>
        <location evidence="2">Endoplasmic reticulum</location>
    </subcellularLocation>
    <subcellularLocation>
        <location evidence="3">Membrane</location>
    </subcellularLocation>
    <subcellularLocation>
        <location evidence="1">Mitochondrion</location>
    </subcellularLocation>
</comment>
<gene>
    <name evidence="8" type="ORF">EJ06DRAFT_89082</name>
</gene>
<dbReference type="InterPro" id="IPR008547">
    <property type="entry name" value="DUF829_TMEM53"/>
</dbReference>
<evidence type="ECO:0000256" key="5">
    <source>
        <dbReference type="ARBA" id="ARBA00023128"/>
    </source>
</evidence>
<feature type="compositionally biased region" description="Low complexity" evidence="7">
    <location>
        <begin position="374"/>
        <end position="386"/>
    </location>
</feature>
<dbReference type="Proteomes" id="UP000799640">
    <property type="component" value="Unassembled WGS sequence"/>
</dbReference>
<feature type="compositionally biased region" description="Low complexity" evidence="7">
    <location>
        <begin position="50"/>
        <end position="64"/>
    </location>
</feature>
<dbReference type="OrthoDB" id="5086500at2759"/>
<evidence type="ECO:0000256" key="2">
    <source>
        <dbReference type="ARBA" id="ARBA00004240"/>
    </source>
</evidence>
<organism evidence="8 9">
    <name type="scientific">Trichodelitschia bisporula</name>
    <dbReference type="NCBI Taxonomy" id="703511"/>
    <lineage>
        <taxon>Eukaryota</taxon>
        <taxon>Fungi</taxon>
        <taxon>Dikarya</taxon>
        <taxon>Ascomycota</taxon>
        <taxon>Pezizomycotina</taxon>
        <taxon>Dothideomycetes</taxon>
        <taxon>Dothideomycetes incertae sedis</taxon>
        <taxon>Phaeotrichales</taxon>
        <taxon>Phaeotrichaceae</taxon>
        <taxon>Trichodelitschia</taxon>
    </lineage>
</organism>
<dbReference type="SUPFAM" id="SSF53474">
    <property type="entry name" value="alpha/beta-Hydrolases"/>
    <property type="match status" value="1"/>
</dbReference>
<dbReference type="GO" id="GO:0005783">
    <property type="term" value="C:endoplasmic reticulum"/>
    <property type="evidence" value="ECO:0007669"/>
    <property type="project" value="UniProtKB-SubCell"/>
</dbReference>
<reference evidence="8" key="1">
    <citation type="journal article" date="2020" name="Stud. Mycol.">
        <title>101 Dothideomycetes genomes: a test case for predicting lifestyles and emergence of pathogens.</title>
        <authorList>
            <person name="Haridas S."/>
            <person name="Albert R."/>
            <person name="Binder M."/>
            <person name="Bloem J."/>
            <person name="Labutti K."/>
            <person name="Salamov A."/>
            <person name="Andreopoulos B."/>
            <person name="Baker S."/>
            <person name="Barry K."/>
            <person name="Bills G."/>
            <person name="Bluhm B."/>
            <person name="Cannon C."/>
            <person name="Castanera R."/>
            <person name="Culley D."/>
            <person name="Daum C."/>
            <person name="Ezra D."/>
            <person name="Gonzalez J."/>
            <person name="Henrissat B."/>
            <person name="Kuo A."/>
            <person name="Liang C."/>
            <person name="Lipzen A."/>
            <person name="Lutzoni F."/>
            <person name="Magnuson J."/>
            <person name="Mondo S."/>
            <person name="Nolan M."/>
            <person name="Ohm R."/>
            <person name="Pangilinan J."/>
            <person name="Park H.-J."/>
            <person name="Ramirez L."/>
            <person name="Alfaro M."/>
            <person name="Sun H."/>
            <person name="Tritt A."/>
            <person name="Yoshinaga Y."/>
            <person name="Zwiers L.-H."/>
            <person name="Turgeon B."/>
            <person name="Goodwin S."/>
            <person name="Spatafora J."/>
            <person name="Crous P."/>
            <person name="Grigoriev I."/>
        </authorList>
    </citation>
    <scope>NUCLEOTIDE SEQUENCE</scope>
    <source>
        <strain evidence="8">CBS 262.69</strain>
    </source>
</reference>
<feature type="region of interest" description="Disordered" evidence="7">
    <location>
        <begin position="1"/>
        <end position="90"/>
    </location>
</feature>
<dbReference type="Gene3D" id="3.40.50.1820">
    <property type="entry name" value="alpha/beta hydrolase"/>
    <property type="match status" value="1"/>
</dbReference>
<keyword evidence="5" id="KW-0496">Mitochondrion</keyword>